<dbReference type="EMBL" id="BNJG01000002">
    <property type="protein sequence ID" value="GHO57871.1"/>
    <property type="molecule type" value="Genomic_DNA"/>
</dbReference>
<dbReference type="Gene3D" id="3.40.50.720">
    <property type="entry name" value="NAD(P)-binding Rossmann-like Domain"/>
    <property type="match status" value="1"/>
</dbReference>
<keyword evidence="3" id="KW-1185">Reference proteome</keyword>
<dbReference type="SUPFAM" id="SSF51735">
    <property type="entry name" value="NAD(P)-binding Rossmann-fold domains"/>
    <property type="match status" value="1"/>
</dbReference>
<keyword evidence="1" id="KW-0560">Oxidoreductase</keyword>
<evidence type="ECO:0000256" key="1">
    <source>
        <dbReference type="ARBA" id="ARBA00023002"/>
    </source>
</evidence>
<sequence length="103" mass="10308">MYGQTRLGEALAGGTGAYIGAYAEYTTTFATNLAPKPATIDHLHAAAVPTAALTAWQALFEYGKLEAGQSVLINGAAGGVGHLAVQLAKARGGAGHRSGLGTP</sequence>
<dbReference type="InterPro" id="IPR050700">
    <property type="entry name" value="YIM1/Zinc_Alcohol_DH_Fams"/>
</dbReference>
<comment type="caution">
    <text evidence="2">The sequence shown here is derived from an EMBL/GenBank/DDBJ whole genome shotgun (WGS) entry which is preliminary data.</text>
</comment>
<gene>
    <name evidence="2" type="ORF">KSB_63460</name>
</gene>
<organism evidence="2 3">
    <name type="scientific">Ktedonobacter robiniae</name>
    <dbReference type="NCBI Taxonomy" id="2778365"/>
    <lineage>
        <taxon>Bacteria</taxon>
        <taxon>Bacillati</taxon>
        <taxon>Chloroflexota</taxon>
        <taxon>Ktedonobacteria</taxon>
        <taxon>Ktedonobacterales</taxon>
        <taxon>Ktedonobacteraceae</taxon>
        <taxon>Ktedonobacter</taxon>
    </lineage>
</organism>
<dbReference type="Proteomes" id="UP000654345">
    <property type="component" value="Unassembled WGS sequence"/>
</dbReference>
<evidence type="ECO:0000313" key="2">
    <source>
        <dbReference type="EMBL" id="GHO57871.1"/>
    </source>
</evidence>
<dbReference type="PROSITE" id="PS01162">
    <property type="entry name" value="QOR_ZETA_CRYSTAL"/>
    <property type="match status" value="1"/>
</dbReference>
<dbReference type="Gene3D" id="3.90.180.10">
    <property type="entry name" value="Medium-chain alcohol dehydrogenases, catalytic domain"/>
    <property type="match status" value="1"/>
</dbReference>
<dbReference type="PANTHER" id="PTHR11695:SF294">
    <property type="entry name" value="RETICULON-4-INTERACTING PROTEIN 1, MITOCHONDRIAL"/>
    <property type="match status" value="1"/>
</dbReference>
<name>A0ABQ3UYT3_9CHLR</name>
<dbReference type="PANTHER" id="PTHR11695">
    <property type="entry name" value="ALCOHOL DEHYDROGENASE RELATED"/>
    <property type="match status" value="1"/>
</dbReference>
<evidence type="ECO:0000313" key="3">
    <source>
        <dbReference type="Proteomes" id="UP000654345"/>
    </source>
</evidence>
<protein>
    <submittedName>
        <fullName evidence="2">Uncharacterized protein</fullName>
    </submittedName>
</protein>
<reference evidence="2 3" key="1">
    <citation type="journal article" date="2021" name="Int. J. Syst. Evol. Microbiol.">
        <title>Reticulibacter mediterranei gen. nov., sp. nov., within the new family Reticulibacteraceae fam. nov., and Ktedonospora formicarum gen. nov., sp. nov., Ktedonobacter robiniae sp. nov., Dictyobacter formicarum sp. nov. and Dictyobacter arantiisoli sp. nov., belonging to the class Ktedonobacteria.</title>
        <authorList>
            <person name="Yabe S."/>
            <person name="Zheng Y."/>
            <person name="Wang C.M."/>
            <person name="Sakai Y."/>
            <person name="Abe K."/>
            <person name="Yokota A."/>
            <person name="Donadio S."/>
            <person name="Cavaletti L."/>
            <person name="Monciardini P."/>
        </authorList>
    </citation>
    <scope>NUCLEOTIDE SEQUENCE [LARGE SCALE GENOMIC DNA]</scope>
    <source>
        <strain evidence="2 3">SOSP1-30</strain>
    </source>
</reference>
<dbReference type="InterPro" id="IPR002364">
    <property type="entry name" value="Quin_OxRdtase/zeta-crystal_CS"/>
</dbReference>
<dbReference type="InterPro" id="IPR036291">
    <property type="entry name" value="NAD(P)-bd_dom_sf"/>
</dbReference>
<accession>A0ABQ3UYT3</accession>
<proteinExistence type="predicted"/>